<feature type="compositionally biased region" description="Pro residues" evidence="1">
    <location>
        <begin position="131"/>
        <end position="140"/>
    </location>
</feature>
<feature type="compositionally biased region" description="Low complexity" evidence="1">
    <location>
        <begin position="83"/>
        <end position="104"/>
    </location>
</feature>
<dbReference type="Proteomes" id="UP000054498">
    <property type="component" value="Unassembled WGS sequence"/>
</dbReference>
<dbReference type="GeneID" id="25726521"/>
<dbReference type="Gene3D" id="1.20.144.10">
    <property type="entry name" value="Phosphatidic acid phosphatase type 2/haloperoxidase"/>
    <property type="match status" value="1"/>
</dbReference>
<evidence type="ECO:0000256" key="1">
    <source>
        <dbReference type="SAM" id="MobiDB-lite"/>
    </source>
</evidence>
<dbReference type="EMBL" id="KK100251">
    <property type="protein sequence ID" value="KIZ07541.1"/>
    <property type="molecule type" value="Genomic_DNA"/>
</dbReference>
<organism evidence="3 4">
    <name type="scientific">Monoraphidium neglectum</name>
    <dbReference type="NCBI Taxonomy" id="145388"/>
    <lineage>
        <taxon>Eukaryota</taxon>
        <taxon>Viridiplantae</taxon>
        <taxon>Chlorophyta</taxon>
        <taxon>core chlorophytes</taxon>
        <taxon>Chlorophyceae</taxon>
        <taxon>CS clade</taxon>
        <taxon>Sphaeropleales</taxon>
        <taxon>Selenastraceae</taxon>
        <taxon>Monoraphidium</taxon>
    </lineage>
</organism>
<keyword evidence="4" id="KW-1185">Reference proteome</keyword>
<evidence type="ECO:0000313" key="4">
    <source>
        <dbReference type="Proteomes" id="UP000054498"/>
    </source>
</evidence>
<evidence type="ECO:0000259" key="2">
    <source>
        <dbReference type="Pfam" id="PF01569"/>
    </source>
</evidence>
<dbReference type="OrthoDB" id="8907274at2759"/>
<dbReference type="RefSeq" id="XP_013906560.1">
    <property type="nucleotide sequence ID" value="XM_014051106.1"/>
</dbReference>
<dbReference type="InterPro" id="IPR000326">
    <property type="entry name" value="PAP2/HPO"/>
</dbReference>
<protein>
    <recommendedName>
        <fullName evidence="2">Phosphatidic acid phosphatase type 2/haloperoxidase domain-containing protein</fullName>
    </recommendedName>
</protein>
<accession>A0A0D2NTQ3</accession>
<dbReference type="InterPro" id="IPR036938">
    <property type="entry name" value="PAP2/HPO_sf"/>
</dbReference>
<dbReference type="AlphaFoldDB" id="A0A0D2NTQ3"/>
<dbReference type="Pfam" id="PF01569">
    <property type="entry name" value="PAP2"/>
    <property type="match status" value="1"/>
</dbReference>
<reference evidence="3 4" key="1">
    <citation type="journal article" date="2013" name="BMC Genomics">
        <title>Reconstruction of the lipid metabolism for the microalga Monoraphidium neglectum from its genome sequence reveals characteristics suitable for biofuel production.</title>
        <authorList>
            <person name="Bogen C."/>
            <person name="Al-Dilaimi A."/>
            <person name="Albersmeier A."/>
            <person name="Wichmann J."/>
            <person name="Grundmann M."/>
            <person name="Rupp O."/>
            <person name="Lauersen K.J."/>
            <person name="Blifernez-Klassen O."/>
            <person name="Kalinowski J."/>
            <person name="Goesmann A."/>
            <person name="Mussgnug J.H."/>
            <person name="Kruse O."/>
        </authorList>
    </citation>
    <scope>NUCLEOTIDE SEQUENCE [LARGE SCALE GENOMIC DNA]</scope>
    <source>
        <strain evidence="3 4">SAG 48.87</strain>
    </source>
</reference>
<sequence>MALALHPPLLPSPAPLLARRWFIGISRLWDNRHHISDILGGFLLSMLLGTFQAIKAVGQYAVIKAQLDAASKGQRRQSPPALPVAAAGPRNAAGPASPPFNGNGQLAGGGAGRNGVGAGMQMGRLPQGGPAAPPAGPYSA</sequence>
<proteinExistence type="predicted"/>
<feature type="compositionally biased region" description="Gly residues" evidence="1">
    <location>
        <begin position="105"/>
        <end position="120"/>
    </location>
</feature>
<dbReference type="KEGG" id="mng:MNEG_0403"/>
<feature type="region of interest" description="Disordered" evidence="1">
    <location>
        <begin position="68"/>
        <end position="140"/>
    </location>
</feature>
<name>A0A0D2NTQ3_9CHLO</name>
<evidence type="ECO:0000313" key="3">
    <source>
        <dbReference type="EMBL" id="KIZ07541.1"/>
    </source>
</evidence>
<feature type="domain" description="Phosphatidic acid phosphatase type 2/haloperoxidase" evidence="2">
    <location>
        <begin position="21"/>
        <end position="51"/>
    </location>
</feature>
<gene>
    <name evidence="3" type="ORF">MNEG_0403</name>
</gene>
<dbReference type="SUPFAM" id="SSF48317">
    <property type="entry name" value="Acid phosphatase/Vanadium-dependent haloperoxidase"/>
    <property type="match status" value="1"/>
</dbReference>